<sequence length="274" mass="29564">MCSPTAMLNDGALASSPTIISVSGASRTYPTRNGGDVVALTDVDLTVHKGDVVSLVGPSGCGKSTLLKMIAGLVEPSTGAVTINDKPASAGRADCGIMLQSPVLLPWRSTLDNILLPVEVLRLDRSAARARAMDLIEMVGLRGFEHKQPWELSGGMQQRASLARLLIFEPDVLLMDEPFAALDEFTRERLDQEVASMQRRLNRTIVYVTHNISEAVALSDEVVVMTPRPGQVVDRVTVDLPKPRTPEVMDSQEAVALVAAIRKTLADNISEQQL</sequence>
<evidence type="ECO:0000313" key="1">
    <source>
        <dbReference type="EMBL" id="MDZ5083851.1"/>
    </source>
</evidence>
<keyword evidence="1" id="KW-0067">ATP-binding</keyword>
<accession>A0ACC6MA83</accession>
<dbReference type="EMBL" id="JAOXLN010000001">
    <property type="protein sequence ID" value="MDZ5083851.1"/>
    <property type="molecule type" value="Genomic_DNA"/>
</dbReference>
<organism evidence="1 2">
    <name type="scientific">Mycolicibacterium parafortuitum</name>
    <name type="common">Mycobacterium parafortuitum</name>
    <dbReference type="NCBI Taxonomy" id="39692"/>
    <lineage>
        <taxon>Bacteria</taxon>
        <taxon>Bacillati</taxon>
        <taxon>Actinomycetota</taxon>
        <taxon>Actinomycetes</taxon>
        <taxon>Mycobacteriales</taxon>
        <taxon>Mycobacteriaceae</taxon>
        <taxon>Mycolicibacterium</taxon>
    </lineage>
</organism>
<reference evidence="1 2" key="1">
    <citation type="journal article" date="2021" name="Chemosphere">
        <title>Bioballs carrying a syntrophic Rhodococcus and Mycolicibacterium consortium for simultaneous sorption and biodegradation of fuel oil in contaminated freshwater.</title>
        <authorList>
            <person name="Naloka K."/>
            <person name="Polrit D."/>
            <person name="Muangchinda C."/>
            <person name="Thoetkiattikul H."/>
            <person name="Pinyakong O."/>
        </authorList>
    </citation>
    <scope>NUCLEOTIDE SEQUENCE [LARGE SCALE GENOMIC DNA]</scope>
    <source>
        <strain evidence="1 2">J101</strain>
    </source>
</reference>
<protein>
    <submittedName>
        <fullName evidence="1">ABC transporter ATP-binding protein</fullName>
    </submittedName>
</protein>
<keyword evidence="1" id="KW-0547">Nucleotide-binding</keyword>
<name>A0ACC6MA83_MYCPF</name>
<evidence type="ECO:0000313" key="2">
    <source>
        <dbReference type="Proteomes" id="UP001289645"/>
    </source>
</evidence>
<keyword evidence="2" id="KW-1185">Reference proteome</keyword>
<proteinExistence type="predicted"/>
<gene>
    <name evidence="1" type="ORF">OHX15_00465</name>
</gene>
<comment type="caution">
    <text evidence="1">The sequence shown here is derived from an EMBL/GenBank/DDBJ whole genome shotgun (WGS) entry which is preliminary data.</text>
</comment>
<dbReference type="Proteomes" id="UP001289645">
    <property type="component" value="Unassembled WGS sequence"/>
</dbReference>